<sequence length="458" mass="48781">MVSIETTIIRDKANNHVSLGAGLAINLAVRVMGKASIKHNIKDPGRELESVSLIDGFRGEQEGLRGGSLKGWIIRVSIPMSPAAMFSSYISTAPSLSFPISLSLSLTSSNAFPSSSVVARSVLAIRSFGRRNGSGGDGSSGGGNNSYSVGSGNSDFTSNGSDSWRWQVFDLIPPPHPWRTPRAPPLPLRGLPPNSFSSSSSDSDFEFTVSLSPTTTYSTLCPADELFYKGQLLPLHLSPRISMVRTLLLSSTSSSSSTDSTTTTATASRDSTSSSSSDLLLPDSARPSSATADEDPHPLPPPPPKRLLTVSHYFSSLASRFLHRSSSKRSTPKEVFKKYVKKVKPLFSKKSDDLAARKTFSFSFSHSQSFSGNLRCPRRRTCAGSCPSSMRSSPSHSGLLYAGGTFPAPTNSSSSSSMEELQSAIQGAIAHCKSSLVIGNQKKGFCSLMLKECTQTGN</sequence>
<gene>
    <name evidence="3" type="primary">LOC120273163</name>
</gene>
<evidence type="ECO:0000313" key="3">
    <source>
        <dbReference type="RefSeq" id="XP_039135741.1"/>
    </source>
</evidence>
<feature type="compositionally biased region" description="Low complexity" evidence="1">
    <location>
        <begin position="145"/>
        <end position="154"/>
    </location>
</feature>
<evidence type="ECO:0000313" key="2">
    <source>
        <dbReference type="Proteomes" id="UP001515500"/>
    </source>
</evidence>
<feature type="region of interest" description="Disordered" evidence="1">
    <location>
        <begin position="252"/>
        <end position="306"/>
    </location>
</feature>
<evidence type="ECO:0000256" key="1">
    <source>
        <dbReference type="SAM" id="MobiDB-lite"/>
    </source>
</evidence>
<keyword evidence="3" id="KW-0418">Kinase</keyword>
<feature type="region of interest" description="Disordered" evidence="1">
    <location>
        <begin position="180"/>
        <end position="202"/>
    </location>
</feature>
<accession>A0AB40C7E6</accession>
<reference evidence="3" key="1">
    <citation type="submission" date="2025-08" db="UniProtKB">
        <authorList>
            <consortium name="RefSeq"/>
        </authorList>
    </citation>
    <scope>IDENTIFICATION</scope>
</reference>
<dbReference type="RefSeq" id="XP_039135741.1">
    <property type="nucleotide sequence ID" value="XM_039279807.1"/>
</dbReference>
<dbReference type="InterPro" id="IPR039620">
    <property type="entry name" value="BKI1/MAKR1/3/4"/>
</dbReference>
<keyword evidence="2" id="KW-1185">Reference proteome</keyword>
<feature type="compositionally biased region" description="Gly residues" evidence="1">
    <location>
        <begin position="132"/>
        <end position="144"/>
    </location>
</feature>
<dbReference type="GeneID" id="120273163"/>
<feature type="region of interest" description="Disordered" evidence="1">
    <location>
        <begin position="130"/>
        <end position="154"/>
    </location>
</feature>
<organism evidence="2 3">
    <name type="scientific">Dioscorea cayennensis subsp. rotundata</name>
    <name type="common">White Guinea yam</name>
    <name type="synonym">Dioscorea rotundata</name>
    <dbReference type="NCBI Taxonomy" id="55577"/>
    <lineage>
        <taxon>Eukaryota</taxon>
        <taxon>Viridiplantae</taxon>
        <taxon>Streptophyta</taxon>
        <taxon>Embryophyta</taxon>
        <taxon>Tracheophyta</taxon>
        <taxon>Spermatophyta</taxon>
        <taxon>Magnoliopsida</taxon>
        <taxon>Liliopsida</taxon>
        <taxon>Dioscoreales</taxon>
        <taxon>Dioscoreaceae</taxon>
        <taxon>Dioscorea</taxon>
    </lineage>
</organism>
<feature type="compositionally biased region" description="Low complexity" evidence="1">
    <location>
        <begin position="188"/>
        <end position="202"/>
    </location>
</feature>
<feature type="compositionally biased region" description="Low complexity" evidence="1">
    <location>
        <begin position="252"/>
        <end position="290"/>
    </location>
</feature>
<proteinExistence type="predicted"/>
<dbReference type="Proteomes" id="UP001515500">
    <property type="component" value="Chromosome 12"/>
</dbReference>
<protein>
    <submittedName>
        <fullName evidence="3">Probable membrane-associated kinase regulator 1</fullName>
    </submittedName>
</protein>
<dbReference type="PANTHER" id="PTHR33312">
    <property type="entry name" value="MEMBRANE-ASSOCIATED KINASE REGULATOR 4-RELATED"/>
    <property type="match status" value="1"/>
</dbReference>
<dbReference type="AlphaFoldDB" id="A0AB40C7E6"/>
<dbReference type="GO" id="GO:0019210">
    <property type="term" value="F:kinase inhibitor activity"/>
    <property type="evidence" value="ECO:0007669"/>
    <property type="project" value="InterPro"/>
</dbReference>
<name>A0AB40C7E6_DIOCR</name>
<keyword evidence="3" id="KW-0808">Transferase</keyword>
<dbReference type="GO" id="GO:0016301">
    <property type="term" value="F:kinase activity"/>
    <property type="evidence" value="ECO:0007669"/>
    <property type="project" value="UniProtKB-KW"/>
</dbReference>
<dbReference type="PANTHER" id="PTHR33312:SF8">
    <property type="entry name" value="MEMBRANE-ASSOCIATED KINASE REGULATOR 1-RELATED"/>
    <property type="match status" value="1"/>
</dbReference>
<dbReference type="GO" id="GO:0005886">
    <property type="term" value="C:plasma membrane"/>
    <property type="evidence" value="ECO:0007669"/>
    <property type="project" value="InterPro"/>
</dbReference>